<dbReference type="Pfam" id="PF02775">
    <property type="entry name" value="TPP_enzyme_C"/>
    <property type="match status" value="1"/>
</dbReference>
<dbReference type="EMBL" id="UINC01000972">
    <property type="protein sequence ID" value="SUZ65951.1"/>
    <property type="molecule type" value="Genomic_DNA"/>
</dbReference>
<evidence type="ECO:0000259" key="9">
    <source>
        <dbReference type="Pfam" id="PF02776"/>
    </source>
</evidence>
<protein>
    <recommendedName>
        <fullName evidence="11">Acetolactate synthase</fullName>
    </recommendedName>
</protein>
<evidence type="ECO:0000256" key="5">
    <source>
        <dbReference type="ARBA" id="ARBA00023052"/>
    </source>
</evidence>
<dbReference type="InterPro" id="IPR011766">
    <property type="entry name" value="TPP_enzyme_TPP-bd"/>
</dbReference>
<proteinExistence type="inferred from homology"/>
<dbReference type="CDD" id="cd02004">
    <property type="entry name" value="TPP_BZL_OCoD_HPCL"/>
    <property type="match status" value="1"/>
</dbReference>
<dbReference type="InterPro" id="IPR012000">
    <property type="entry name" value="Thiamin_PyroP_enz_cen_dom"/>
</dbReference>
<dbReference type="PANTHER" id="PTHR18968">
    <property type="entry name" value="THIAMINE PYROPHOSPHATE ENZYMES"/>
    <property type="match status" value="1"/>
</dbReference>
<dbReference type="SUPFAM" id="SSF52467">
    <property type="entry name" value="DHS-like NAD/FAD-binding domain"/>
    <property type="match status" value="1"/>
</dbReference>
<dbReference type="Gene3D" id="3.40.50.970">
    <property type="match status" value="2"/>
</dbReference>
<dbReference type="Pfam" id="PF02776">
    <property type="entry name" value="TPP_enzyme_N"/>
    <property type="match status" value="1"/>
</dbReference>
<evidence type="ECO:0000256" key="3">
    <source>
        <dbReference type="ARBA" id="ARBA00007812"/>
    </source>
</evidence>
<keyword evidence="5 6" id="KW-0786">Thiamine pyrophosphate</keyword>
<dbReference type="AlphaFoldDB" id="A0A381PG10"/>
<evidence type="ECO:0008006" key="11">
    <source>
        <dbReference type="Google" id="ProtNLM"/>
    </source>
</evidence>
<evidence type="ECO:0000256" key="1">
    <source>
        <dbReference type="ARBA" id="ARBA00001946"/>
    </source>
</evidence>
<name>A0A381PG10_9ZZZZ</name>
<accession>A0A381PG10</accession>
<keyword evidence="4" id="KW-0479">Metal-binding</keyword>
<dbReference type="InterPro" id="IPR000399">
    <property type="entry name" value="TPP-bd_CS"/>
</dbReference>
<sequence>VSVVTHGGKLAAKALKAAGVECVFTLSGGHVMGIYDGCLDENIEVVDVRHEQAAVHAADAWARLHPGKVGVAILTAGPGVTDGVTGVANAWRANSPILVIGGQGPFRHMRRGSLQEMDHVSLMKPVSKWAESCYQTSRIGEYIESGVRCALSGVPGPAFLEIPTDVLHGKIDLAEVTVPEFRDYRVASTAPRHLIAAAIELVSQAERPMVMAGTSLKWSEGGGQLAAFLDVTGIPCFVNGMGRGEISWDHPSFLSLTRKEALESADLVILAGTPLDFRMKFGRSIPATASIVQMDLEQTLIGDNRAVDIGLVGNLGMNFESMCEEMKERGTAIDVFAYRDQLREREVELDAERRTRMDSDEIPIDPLRLCKEIANAVTDDMIVIGDGGDIVAQASKVINVPREGTWMDPGPLGTLGVGMPFAIAAQKAYPDKRVLIVYGDGSFGLNGFEYDTAVRFDLPIVGIVGNDAAWGQMMRPQGMLYGEDRLVAVELNRTRYDKVVEALGGYGEHVTEPGEIAPAISRALASGKPALVNVEIRQDRGEMKGSTYV</sequence>
<comment type="cofactor">
    <cofactor evidence="2">
        <name>thiamine diphosphate</name>
        <dbReference type="ChEBI" id="CHEBI:58937"/>
    </cofactor>
</comment>
<dbReference type="GO" id="GO:0050660">
    <property type="term" value="F:flavin adenine dinucleotide binding"/>
    <property type="evidence" value="ECO:0007669"/>
    <property type="project" value="TreeGrafter"/>
</dbReference>
<dbReference type="InterPro" id="IPR029061">
    <property type="entry name" value="THDP-binding"/>
</dbReference>
<dbReference type="FunFam" id="3.40.50.970:FF:000007">
    <property type="entry name" value="Acetolactate synthase"/>
    <property type="match status" value="1"/>
</dbReference>
<dbReference type="PROSITE" id="PS00187">
    <property type="entry name" value="TPP_ENZYMES"/>
    <property type="match status" value="1"/>
</dbReference>
<dbReference type="GO" id="GO:0009099">
    <property type="term" value="P:L-valine biosynthetic process"/>
    <property type="evidence" value="ECO:0007669"/>
    <property type="project" value="TreeGrafter"/>
</dbReference>
<dbReference type="InterPro" id="IPR045229">
    <property type="entry name" value="TPP_enz"/>
</dbReference>
<evidence type="ECO:0000256" key="2">
    <source>
        <dbReference type="ARBA" id="ARBA00001964"/>
    </source>
</evidence>
<dbReference type="InterPro" id="IPR012001">
    <property type="entry name" value="Thiamin_PyroP_enz_TPP-bd_dom"/>
</dbReference>
<dbReference type="Gene3D" id="3.40.50.1220">
    <property type="entry name" value="TPP-binding domain"/>
    <property type="match status" value="1"/>
</dbReference>
<evidence type="ECO:0000256" key="6">
    <source>
        <dbReference type="RuleBase" id="RU362132"/>
    </source>
</evidence>
<evidence type="ECO:0000313" key="10">
    <source>
        <dbReference type="EMBL" id="SUZ65951.1"/>
    </source>
</evidence>
<dbReference type="InterPro" id="IPR029035">
    <property type="entry name" value="DHS-like_NAD/FAD-binding_dom"/>
</dbReference>
<evidence type="ECO:0000259" key="7">
    <source>
        <dbReference type="Pfam" id="PF00205"/>
    </source>
</evidence>
<dbReference type="GO" id="GO:0009097">
    <property type="term" value="P:isoleucine biosynthetic process"/>
    <property type="evidence" value="ECO:0007669"/>
    <property type="project" value="TreeGrafter"/>
</dbReference>
<reference evidence="10" key="1">
    <citation type="submission" date="2018-05" db="EMBL/GenBank/DDBJ databases">
        <authorList>
            <person name="Lanie J.A."/>
            <person name="Ng W.-L."/>
            <person name="Kazmierczak K.M."/>
            <person name="Andrzejewski T.M."/>
            <person name="Davidsen T.M."/>
            <person name="Wayne K.J."/>
            <person name="Tettelin H."/>
            <person name="Glass J.I."/>
            <person name="Rusch D."/>
            <person name="Podicherti R."/>
            <person name="Tsui H.-C.T."/>
            <person name="Winkler M.E."/>
        </authorList>
    </citation>
    <scope>NUCLEOTIDE SEQUENCE</scope>
</reference>
<feature type="domain" description="Thiamine pyrophosphate enzyme N-terminal TPP-binding" evidence="9">
    <location>
        <begin position="6"/>
        <end position="121"/>
    </location>
</feature>
<organism evidence="10">
    <name type="scientific">marine metagenome</name>
    <dbReference type="NCBI Taxonomy" id="408172"/>
    <lineage>
        <taxon>unclassified sequences</taxon>
        <taxon>metagenomes</taxon>
        <taxon>ecological metagenomes</taxon>
    </lineage>
</organism>
<evidence type="ECO:0000259" key="8">
    <source>
        <dbReference type="Pfam" id="PF02775"/>
    </source>
</evidence>
<dbReference type="PANTHER" id="PTHR18968:SF166">
    <property type="entry name" value="2-HYDROXYACYL-COA LYASE 2"/>
    <property type="match status" value="1"/>
</dbReference>
<dbReference type="GO" id="GO:0000287">
    <property type="term" value="F:magnesium ion binding"/>
    <property type="evidence" value="ECO:0007669"/>
    <property type="project" value="InterPro"/>
</dbReference>
<comment type="similarity">
    <text evidence="3 6">Belongs to the TPP enzyme family.</text>
</comment>
<feature type="domain" description="Thiamine pyrophosphate enzyme TPP-binding" evidence="8">
    <location>
        <begin position="386"/>
        <end position="534"/>
    </location>
</feature>
<feature type="domain" description="Thiamine pyrophosphate enzyme central" evidence="7">
    <location>
        <begin position="195"/>
        <end position="316"/>
    </location>
</feature>
<dbReference type="GO" id="GO:0003984">
    <property type="term" value="F:acetolactate synthase activity"/>
    <property type="evidence" value="ECO:0007669"/>
    <property type="project" value="TreeGrafter"/>
</dbReference>
<comment type="cofactor">
    <cofactor evidence="1">
        <name>Mg(2+)</name>
        <dbReference type="ChEBI" id="CHEBI:18420"/>
    </cofactor>
</comment>
<dbReference type="Pfam" id="PF00205">
    <property type="entry name" value="TPP_enzyme_M"/>
    <property type="match status" value="1"/>
</dbReference>
<gene>
    <name evidence="10" type="ORF">METZ01_LOCUS18805</name>
</gene>
<dbReference type="GO" id="GO:0005948">
    <property type="term" value="C:acetolactate synthase complex"/>
    <property type="evidence" value="ECO:0007669"/>
    <property type="project" value="TreeGrafter"/>
</dbReference>
<dbReference type="CDD" id="cd07035">
    <property type="entry name" value="TPP_PYR_POX_like"/>
    <property type="match status" value="1"/>
</dbReference>
<evidence type="ECO:0000256" key="4">
    <source>
        <dbReference type="ARBA" id="ARBA00022723"/>
    </source>
</evidence>
<dbReference type="GO" id="GO:0030976">
    <property type="term" value="F:thiamine pyrophosphate binding"/>
    <property type="evidence" value="ECO:0007669"/>
    <property type="project" value="InterPro"/>
</dbReference>
<feature type="non-terminal residue" evidence="10">
    <location>
        <position position="1"/>
    </location>
</feature>
<dbReference type="SUPFAM" id="SSF52518">
    <property type="entry name" value="Thiamin diphosphate-binding fold (THDP-binding)"/>
    <property type="match status" value="2"/>
</dbReference>